<dbReference type="AlphaFoldDB" id="B7PDG8"/>
<keyword evidence="4" id="KW-1185">Reference proteome</keyword>
<organism>
    <name type="scientific">Ixodes scapularis</name>
    <name type="common">Black-legged tick</name>
    <name type="synonym">Deer tick</name>
    <dbReference type="NCBI Taxonomy" id="6945"/>
    <lineage>
        <taxon>Eukaryota</taxon>
        <taxon>Metazoa</taxon>
        <taxon>Ecdysozoa</taxon>
        <taxon>Arthropoda</taxon>
        <taxon>Chelicerata</taxon>
        <taxon>Arachnida</taxon>
        <taxon>Acari</taxon>
        <taxon>Parasitiformes</taxon>
        <taxon>Ixodida</taxon>
        <taxon>Ixodoidea</taxon>
        <taxon>Ixodidae</taxon>
        <taxon>Ixodinae</taxon>
        <taxon>Ixodes</taxon>
    </lineage>
</organism>
<evidence type="ECO:0000256" key="1">
    <source>
        <dbReference type="SAM" id="MobiDB-lite"/>
    </source>
</evidence>
<dbReference type="EMBL" id="ABJB010164043">
    <property type="status" value="NOT_ANNOTATED_CDS"/>
    <property type="molecule type" value="Genomic_DNA"/>
</dbReference>
<name>B7PDG8_IXOSC</name>
<dbReference type="VEuPathDB" id="VectorBase:ISCI016934"/>
<dbReference type="EMBL" id="DS689861">
    <property type="protein sequence ID" value="EEC04640.1"/>
    <property type="molecule type" value="Genomic_DNA"/>
</dbReference>
<evidence type="ECO:0000313" key="4">
    <source>
        <dbReference type="Proteomes" id="UP000001555"/>
    </source>
</evidence>
<evidence type="ECO:0000313" key="3">
    <source>
        <dbReference type="EnsemblMetazoa" id="ISCW016934-PA"/>
    </source>
</evidence>
<reference evidence="3" key="2">
    <citation type="submission" date="2020-05" db="UniProtKB">
        <authorList>
            <consortium name="EnsemblMetazoa"/>
        </authorList>
    </citation>
    <scope>IDENTIFICATION</scope>
    <source>
        <strain evidence="3">wikel</strain>
    </source>
</reference>
<dbReference type="PaxDb" id="6945-B7PDG8"/>
<feature type="region of interest" description="Disordered" evidence="1">
    <location>
        <begin position="235"/>
        <end position="257"/>
    </location>
</feature>
<sequence>MLFSRRSTQIRRRGLDCVQAALEPDCSWGPQVQSEVALKALDFVRWHPNALGGRGQNLRQALGLTMRCFNQTDLTSAALEAAAAILVHHHAELRDELFDLHMSAFHLLASSSAAIRHKALGIILLLLDVDPLCTSRELLYLVRWSERLQRLGAMLAFKRVVCKGSGLHLLPMDSVCEFFECHADDPDDLIRNQALIGLDLLRSCFGSGIFAEMSSIESVLVSGTESTSFRVQDSTLFSGDEDDSDEQASSHLRYKYS</sequence>
<proteinExistence type="predicted"/>
<accession>B7PDG8</accession>
<dbReference type="Proteomes" id="UP000001555">
    <property type="component" value="Unassembled WGS sequence"/>
</dbReference>
<gene>
    <name evidence="2" type="ORF">IscW_ISCW016934</name>
</gene>
<evidence type="ECO:0000313" key="2">
    <source>
        <dbReference type="EMBL" id="EEC04640.1"/>
    </source>
</evidence>
<dbReference type="InParanoid" id="B7PDG8"/>
<protein>
    <submittedName>
        <fullName evidence="2 3">Uncharacterized protein</fullName>
    </submittedName>
</protein>
<dbReference type="HOGENOM" id="CLU_1082902_0_0_1"/>
<dbReference type="InterPro" id="IPR016024">
    <property type="entry name" value="ARM-type_fold"/>
</dbReference>
<reference evidence="2 4" key="1">
    <citation type="submission" date="2008-03" db="EMBL/GenBank/DDBJ databases">
        <title>Annotation of Ixodes scapularis.</title>
        <authorList>
            <consortium name="Ixodes scapularis Genome Project Consortium"/>
            <person name="Caler E."/>
            <person name="Hannick L.I."/>
            <person name="Bidwell S."/>
            <person name="Joardar V."/>
            <person name="Thiagarajan M."/>
            <person name="Amedeo P."/>
            <person name="Galinsky K.J."/>
            <person name="Schobel S."/>
            <person name="Inman J."/>
            <person name="Hostetler J."/>
            <person name="Miller J."/>
            <person name="Hammond M."/>
            <person name="Megy K."/>
            <person name="Lawson D."/>
            <person name="Kodira C."/>
            <person name="Sutton G."/>
            <person name="Meyer J."/>
            <person name="Hill C.A."/>
            <person name="Birren B."/>
            <person name="Nene V."/>
            <person name="Collins F."/>
            <person name="Alarcon-Chaidez F."/>
            <person name="Wikel S."/>
            <person name="Strausberg R."/>
        </authorList>
    </citation>
    <scope>NUCLEOTIDE SEQUENCE [LARGE SCALE GENOMIC DNA]</scope>
    <source>
        <strain evidence="4">Wikel</strain>
        <strain evidence="2">Wikel colony</strain>
    </source>
</reference>
<dbReference type="SUPFAM" id="SSF48371">
    <property type="entry name" value="ARM repeat"/>
    <property type="match status" value="1"/>
</dbReference>
<dbReference type="EnsemblMetazoa" id="ISCW016934-RA">
    <property type="protein sequence ID" value="ISCW016934-PA"/>
    <property type="gene ID" value="ISCW016934"/>
</dbReference>
<dbReference type="EMBL" id="ABJB010903860">
    <property type="status" value="NOT_ANNOTATED_CDS"/>
    <property type="molecule type" value="Genomic_DNA"/>
</dbReference>
<dbReference type="VEuPathDB" id="VectorBase:ISCW016934"/>